<dbReference type="Proteomes" id="UP000664382">
    <property type="component" value="Unassembled WGS sequence"/>
</dbReference>
<dbReference type="PANTHER" id="PTHR21174:SF0">
    <property type="entry name" value="HD PHOSPHOHYDROLASE FAMILY PROTEIN-RELATED"/>
    <property type="match status" value="1"/>
</dbReference>
<dbReference type="RefSeq" id="WP_208095737.1">
    <property type="nucleotide sequence ID" value="NZ_JAGDYM010000004.1"/>
</dbReference>
<evidence type="ECO:0000313" key="2">
    <source>
        <dbReference type="EMBL" id="MBO1900903.1"/>
    </source>
</evidence>
<dbReference type="AlphaFoldDB" id="A0A939MHA5"/>
<proteinExistence type="predicted"/>
<gene>
    <name evidence="2" type="ORF">J4H92_02940</name>
</gene>
<evidence type="ECO:0000313" key="3">
    <source>
        <dbReference type="Proteomes" id="UP000664382"/>
    </source>
</evidence>
<reference evidence="2" key="1">
    <citation type="submission" date="2021-03" db="EMBL/GenBank/DDBJ databases">
        <title>Leucobacter chromiisoli sp. nov., isolated from chromium-containing soil of chemical plant.</title>
        <authorList>
            <person name="Xu Z."/>
        </authorList>
    </citation>
    <scope>NUCLEOTIDE SEQUENCE</scope>
    <source>
        <strain evidence="2">S27</strain>
    </source>
</reference>
<dbReference type="Pfam" id="PF13223">
    <property type="entry name" value="DUF4031"/>
    <property type="match status" value="1"/>
</dbReference>
<name>A0A939MHA5_9MICO</name>
<protein>
    <submittedName>
        <fullName evidence="2">DUF4031 domain-containing protein</fullName>
    </submittedName>
</protein>
<dbReference type="SUPFAM" id="SSF109604">
    <property type="entry name" value="HD-domain/PDEase-like"/>
    <property type="match status" value="1"/>
</dbReference>
<sequence length="346" mass="38446">MAILIDPPGWPTGGTLWSHLVSDRDYDELHVFAGRLPLPRRSFDLDHYDVPARLYERAVALGARPVGPKDIVHRLRDAGLRVRQKERDAVRPVRRRQYLRAEWTGLGALIGVGGAAHRDRHRRRQADDWQRLGDDLLARWNEPHRRYHDERHLEDVLLALDHLAIRGERLSPATLLAAWFHDAVYAGRGGTGPEGRSATDSAGPQARLAADTDEVESARIATGALSAFDLEPGTIRLVGSLIVETTPARSIADPDPALAHLLDADLAIFASPAPRYDQYARAVRAEYAHVPAADFAAGRAGILRGYLERPMIYRSDAAQRLWEERARANVEREVAELLSSGGDPLR</sequence>
<comment type="caution">
    <text evidence="2">The sequence shown here is derived from an EMBL/GenBank/DDBJ whole genome shotgun (WGS) entry which is preliminary data.</text>
</comment>
<organism evidence="2 3">
    <name type="scientific">Leucobacter weissii</name>
    <dbReference type="NCBI Taxonomy" id="1983706"/>
    <lineage>
        <taxon>Bacteria</taxon>
        <taxon>Bacillati</taxon>
        <taxon>Actinomycetota</taxon>
        <taxon>Actinomycetes</taxon>
        <taxon>Micrococcales</taxon>
        <taxon>Microbacteriaceae</taxon>
        <taxon>Leucobacter</taxon>
    </lineage>
</organism>
<dbReference type="PANTHER" id="PTHR21174">
    <property type="match status" value="1"/>
</dbReference>
<feature type="domain" description="DUF4031" evidence="1">
    <location>
        <begin position="3"/>
        <end position="77"/>
    </location>
</feature>
<accession>A0A939MHA5</accession>
<dbReference type="InterPro" id="IPR009218">
    <property type="entry name" value="HD_phosphohydro"/>
</dbReference>
<evidence type="ECO:0000259" key="1">
    <source>
        <dbReference type="Pfam" id="PF13223"/>
    </source>
</evidence>
<dbReference type="InterPro" id="IPR025109">
    <property type="entry name" value="DUF4031"/>
</dbReference>
<keyword evidence="3" id="KW-1185">Reference proteome</keyword>
<dbReference type="EMBL" id="JAGDYM010000004">
    <property type="protein sequence ID" value="MBO1900903.1"/>
    <property type="molecule type" value="Genomic_DNA"/>
</dbReference>